<dbReference type="HOGENOM" id="CLU_2549621_0_0_1"/>
<keyword evidence="2" id="KW-1185">Reference proteome</keyword>
<gene>
    <name evidence="1" type="ORF">AMTR_s00026p00228780</name>
</gene>
<dbReference type="Gramene" id="ERN10448">
    <property type="protein sequence ID" value="ERN10448"/>
    <property type="gene ID" value="AMTR_s00026p00228780"/>
</dbReference>
<accession>W1PQV6</accession>
<dbReference type="AlphaFoldDB" id="W1PQV6"/>
<reference evidence="2" key="1">
    <citation type="journal article" date="2013" name="Science">
        <title>The Amborella genome and the evolution of flowering plants.</title>
        <authorList>
            <consortium name="Amborella Genome Project"/>
        </authorList>
    </citation>
    <scope>NUCLEOTIDE SEQUENCE [LARGE SCALE GENOMIC DNA]</scope>
</reference>
<name>W1PQV6_AMBTC</name>
<sequence>RRVEISERGGGSGRHLVRVMRRVGDGDLLGAGGRRKSGHWWWSLVVVAGGGREKKRARLGKLVANGKRGVWMAGSNESDGWLR</sequence>
<organism evidence="1 2">
    <name type="scientific">Amborella trichopoda</name>
    <dbReference type="NCBI Taxonomy" id="13333"/>
    <lineage>
        <taxon>Eukaryota</taxon>
        <taxon>Viridiplantae</taxon>
        <taxon>Streptophyta</taxon>
        <taxon>Embryophyta</taxon>
        <taxon>Tracheophyta</taxon>
        <taxon>Spermatophyta</taxon>
        <taxon>Magnoliopsida</taxon>
        <taxon>Amborellales</taxon>
        <taxon>Amborellaceae</taxon>
        <taxon>Amborella</taxon>
    </lineage>
</organism>
<dbReference type="EMBL" id="KI392852">
    <property type="protein sequence ID" value="ERN10448.1"/>
    <property type="molecule type" value="Genomic_DNA"/>
</dbReference>
<protein>
    <submittedName>
        <fullName evidence="1">Uncharacterized protein</fullName>
    </submittedName>
</protein>
<dbReference type="Proteomes" id="UP000017836">
    <property type="component" value="Unassembled WGS sequence"/>
</dbReference>
<evidence type="ECO:0000313" key="1">
    <source>
        <dbReference type="EMBL" id="ERN10448.1"/>
    </source>
</evidence>
<proteinExistence type="predicted"/>
<feature type="non-terminal residue" evidence="1">
    <location>
        <position position="1"/>
    </location>
</feature>
<evidence type="ECO:0000313" key="2">
    <source>
        <dbReference type="Proteomes" id="UP000017836"/>
    </source>
</evidence>